<proteinExistence type="predicted"/>
<dbReference type="EMBL" id="QRGA01000019">
    <property type="protein sequence ID" value="RDU95479.1"/>
    <property type="molecule type" value="Genomic_DNA"/>
</dbReference>
<name>A0A3D8JQU8_9BURK</name>
<accession>A0A3D8JQU8</accession>
<organism evidence="2 3">
    <name type="scientific">Trinickia dinghuensis</name>
    <dbReference type="NCBI Taxonomy" id="2291023"/>
    <lineage>
        <taxon>Bacteria</taxon>
        <taxon>Pseudomonadati</taxon>
        <taxon>Pseudomonadota</taxon>
        <taxon>Betaproteobacteria</taxon>
        <taxon>Burkholderiales</taxon>
        <taxon>Burkholderiaceae</taxon>
        <taxon>Trinickia</taxon>
    </lineage>
</organism>
<dbReference type="InterPro" id="IPR028969">
    <property type="entry name" value="Imm52"/>
</dbReference>
<gene>
    <name evidence="2" type="ORF">DWV00_28335</name>
</gene>
<dbReference type="OrthoDB" id="8718152at2"/>
<evidence type="ECO:0000259" key="1">
    <source>
        <dbReference type="Pfam" id="PF15579"/>
    </source>
</evidence>
<evidence type="ECO:0000313" key="2">
    <source>
        <dbReference type="EMBL" id="RDU95479.1"/>
    </source>
</evidence>
<reference evidence="2 3" key="1">
    <citation type="submission" date="2018-08" db="EMBL/GenBank/DDBJ databases">
        <title>Paraburkholderia sp. DHOM06 isolated from forest soil.</title>
        <authorList>
            <person name="Gao Z.-H."/>
            <person name="Qiu L.-H."/>
        </authorList>
    </citation>
    <scope>NUCLEOTIDE SEQUENCE [LARGE SCALE GENOMIC DNA]</scope>
    <source>
        <strain evidence="2 3">DHOM06</strain>
    </source>
</reference>
<dbReference type="AlphaFoldDB" id="A0A3D8JQU8"/>
<sequence>MQITLIFQLPLKATLPSQEKHLGDLWRVAKLFEPLGFPIEKWYPSASTPKISLANPAFDQSGPTPIALAMLRAKDEKDKTIDYRITAVWNGATKGRCAAFSSSLSSDVDLPRCVFNLQFERVAELDDSKTMQQFVHGLVDIWPTASQIRVGPLRYYTAHKVFAKRPGAGWMLYLATAITAVELPEAAELVPVTEGDKQKGTIIISVADELFTVDNPEHVKIANAIEVRLADQDLLPR</sequence>
<dbReference type="Proteomes" id="UP000256838">
    <property type="component" value="Unassembled WGS sequence"/>
</dbReference>
<comment type="caution">
    <text evidence="2">The sequence shown here is derived from an EMBL/GenBank/DDBJ whole genome shotgun (WGS) entry which is preliminary data.</text>
</comment>
<dbReference type="Pfam" id="PF15579">
    <property type="entry name" value="Imm52"/>
    <property type="match status" value="1"/>
</dbReference>
<keyword evidence="3" id="KW-1185">Reference proteome</keyword>
<feature type="domain" description="Immunity protein 52" evidence="1">
    <location>
        <begin position="128"/>
        <end position="235"/>
    </location>
</feature>
<protein>
    <recommendedName>
        <fullName evidence="1">Immunity protein 52 domain-containing protein</fullName>
    </recommendedName>
</protein>
<evidence type="ECO:0000313" key="3">
    <source>
        <dbReference type="Proteomes" id="UP000256838"/>
    </source>
</evidence>